<accession>A0A158M2X4</accession>
<sequence length="281" mass="31626">MTHVLNLFVLGSCRVHRPIRLLQEQGRARLCTAGLPGYIHSTREACQRLRWLCEGQGLDRQLLPFLFARALWPSLDETHRRELMQADAVVIEAAAERSVEVDGVFLQKNLVVRHLVRELGDIGMQWWRSLLRCGAVSPDEYARAMGEYRQLADPAMLAPGERVLRRARCETDTESHVREDLRYASRVLGKPVLVVTHVDLPRSDGRPILSRSHHVARVKAACAGLAGLHVVDPLDCAQGLGRAQILDRDGEDLNHYCPAFETLLAEHLYQQANTLLGTDLR</sequence>
<gene>
    <name evidence="1" type="ORF">L497_1358</name>
</gene>
<dbReference type="AlphaFoldDB" id="A0A158M2X4"/>
<dbReference type="PATRIC" id="fig|1331206.3.peg.2696"/>
<organism evidence="1 2">
    <name type="scientific">Bordetella holmesii CDC-H585-BH</name>
    <dbReference type="NCBI Taxonomy" id="1331206"/>
    <lineage>
        <taxon>Bacteria</taxon>
        <taxon>Pseudomonadati</taxon>
        <taxon>Pseudomonadota</taxon>
        <taxon>Betaproteobacteria</taxon>
        <taxon>Burkholderiales</taxon>
        <taxon>Alcaligenaceae</taxon>
        <taxon>Bordetella</taxon>
    </lineage>
</organism>
<comment type="caution">
    <text evidence="1">The sequence shown here is derived from an EMBL/GenBank/DDBJ whole genome shotgun (WGS) entry which is preliminary data.</text>
</comment>
<dbReference type="RefSeq" id="WP_005014051.1">
    <property type="nucleotide sequence ID" value="NZ_JFZZ01000108.1"/>
</dbReference>
<reference evidence="1 2" key="1">
    <citation type="submission" date="2014-03" db="EMBL/GenBank/DDBJ databases">
        <title>Genome sequence of Bordetella holmseii.</title>
        <authorList>
            <person name="Harvill E."/>
            <person name="Goodfield L.L."/>
            <person name="Ivanov Y."/>
            <person name="Meyer J.A."/>
            <person name="Newth C."/>
            <person name="Cassiday P."/>
            <person name="Tondella M.L."/>
            <person name="Liao P."/>
            <person name="Zimmerman J."/>
            <person name="Meert K."/>
            <person name="Wessel D."/>
            <person name="Berger J."/>
            <person name="Dean J.M."/>
            <person name="Holubkov R."/>
            <person name="Burr J."/>
            <person name="Liu T."/>
            <person name="Brinkac L.M."/>
            <person name="Sanka R."/>
            <person name="Kim M."/>
            <person name="Losada L."/>
        </authorList>
    </citation>
    <scope>NUCLEOTIDE SEQUENCE [LARGE SCALE GENOMIC DNA]</scope>
    <source>
        <strain evidence="1 2">CDC-H585-BH</strain>
    </source>
</reference>
<evidence type="ECO:0000313" key="2">
    <source>
        <dbReference type="Proteomes" id="UP000026682"/>
    </source>
</evidence>
<evidence type="ECO:0000313" key="1">
    <source>
        <dbReference type="EMBL" id="KAK88875.1"/>
    </source>
</evidence>
<dbReference type="GO" id="GO:0016740">
    <property type="term" value="F:transferase activity"/>
    <property type="evidence" value="ECO:0007669"/>
    <property type="project" value="UniProtKB-KW"/>
</dbReference>
<dbReference type="STRING" id="35814.BBB42_10125"/>
<keyword evidence="1" id="KW-0808">Transferase</keyword>
<name>A0A158M2X4_9BORD</name>
<proteinExistence type="predicted"/>
<dbReference type="Proteomes" id="UP000026682">
    <property type="component" value="Unassembled WGS sequence"/>
</dbReference>
<protein>
    <submittedName>
        <fullName evidence="1">Putative N-acetyltransferase YedL</fullName>
    </submittedName>
</protein>
<dbReference type="GeneID" id="93119814"/>
<dbReference type="EMBL" id="JFZZ01000108">
    <property type="protein sequence ID" value="KAK88875.1"/>
    <property type="molecule type" value="Genomic_DNA"/>
</dbReference>